<dbReference type="SUPFAM" id="SSF103473">
    <property type="entry name" value="MFS general substrate transporter"/>
    <property type="match status" value="1"/>
</dbReference>
<dbReference type="InterPro" id="IPR050327">
    <property type="entry name" value="Proton-linked_MCT"/>
</dbReference>
<dbReference type="InterPro" id="IPR020846">
    <property type="entry name" value="MFS_dom"/>
</dbReference>
<feature type="transmembrane region" description="Helical" evidence="4">
    <location>
        <begin position="319"/>
        <end position="345"/>
    </location>
</feature>
<evidence type="ECO:0000256" key="3">
    <source>
        <dbReference type="ARBA" id="ARBA00023136"/>
    </source>
</evidence>
<dbReference type="InterPro" id="IPR036259">
    <property type="entry name" value="MFS_trans_sf"/>
</dbReference>
<feature type="transmembrane region" description="Helical" evidence="4">
    <location>
        <begin position="12"/>
        <end position="32"/>
    </location>
</feature>
<evidence type="ECO:0000256" key="4">
    <source>
        <dbReference type="SAM" id="Phobius"/>
    </source>
</evidence>
<gene>
    <name evidence="6" type="ORF">ACFFJC_08615</name>
</gene>
<dbReference type="RefSeq" id="WP_379487085.1">
    <property type="nucleotide sequence ID" value="NZ_JBHLWK010000010.1"/>
</dbReference>
<feature type="transmembrane region" description="Helical" evidence="4">
    <location>
        <begin position="170"/>
        <end position="190"/>
    </location>
</feature>
<feature type="domain" description="Major facilitator superfamily (MFS) profile" evidence="5">
    <location>
        <begin position="12"/>
        <end position="411"/>
    </location>
</feature>
<evidence type="ECO:0000256" key="1">
    <source>
        <dbReference type="ARBA" id="ARBA00022692"/>
    </source>
</evidence>
<evidence type="ECO:0000313" key="7">
    <source>
        <dbReference type="Proteomes" id="UP001589798"/>
    </source>
</evidence>
<feature type="transmembrane region" description="Helical" evidence="4">
    <location>
        <begin position="388"/>
        <end position="408"/>
    </location>
</feature>
<keyword evidence="1 4" id="KW-0812">Transmembrane</keyword>
<feature type="transmembrane region" description="Helical" evidence="4">
    <location>
        <begin position="231"/>
        <end position="250"/>
    </location>
</feature>
<dbReference type="Pfam" id="PF07690">
    <property type="entry name" value="MFS_1"/>
    <property type="match status" value="1"/>
</dbReference>
<keyword evidence="2 4" id="KW-1133">Transmembrane helix</keyword>
<dbReference type="PANTHER" id="PTHR11360">
    <property type="entry name" value="MONOCARBOXYLATE TRANSPORTER"/>
    <property type="match status" value="1"/>
</dbReference>
<feature type="transmembrane region" description="Helical" evidence="4">
    <location>
        <begin position="292"/>
        <end position="313"/>
    </location>
</feature>
<comment type="caution">
    <text evidence="6">The sequence shown here is derived from an EMBL/GenBank/DDBJ whole genome shotgun (WGS) entry which is preliminary data.</text>
</comment>
<feature type="transmembrane region" description="Helical" evidence="4">
    <location>
        <begin position="262"/>
        <end position="285"/>
    </location>
</feature>
<evidence type="ECO:0000259" key="5">
    <source>
        <dbReference type="PROSITE" id="PS50850"/>
    </source>
</evidence>
<dbReference type="PANTHER" id="PTHR11360:SF284">
    <property type="entry name" value="EG:103B4.3 PROTEIN-RELATED"/>
    <property type="match status" value="1"/>
</dbReference>
<proteinExistence type="predicted"/>
<dbReference type="InterPro" id="IPR011701">
    <property type="entry name" value="MFS"/>
</dbReference>
<organism evidence="6 7">
    <name type="scientific">Novosphingobium soli</name>
    <dbReference type="NCBI Taxonomy" id="574956"/>
    <lineage>
        <taxon>Bacteria</taxon>
        <taxon>Pseudomonadati</taxon>
        <taxon>Pseudomonadota</taxon>
        <taxon>Alphaproteobacteria</taxon>
        <taxon>Sphingomonadales</taxon>
        <taxon>Sphingomonadaceae</taxon>
        <taxon>Novosphingobium</taxon>
    </lineage>
</organism>
<dbReference type="EMBL" id="JBHLWK010000010">
    <property type="protein sequence ID" value="MFC0204333.1"/>
    <property type="molecule type" value="Genomic_DNA"/>
</dbReference>
<feature type="transmembrane region" description="Helical" evidence="4">
    <location>
        <begin position="138"/>
        <end position="158"/>
    </location>
</feature>
<keyword evidence="3 4" id="KW-0472">Membrane</keyword>
<dbReference type="Gene3D" id="1.20.1250.20">
    <property type="entry name" value="MFS general substrate transporter like domains"/>
    <property type="match status" value="2"/>
</dbReference>
<dbReference type="Proteomes" id="UP001589798">
    <property type="component" value="Unassembled WGS sequence"/>
</dbReference>
<reference evidence="6 7" key="1">
    <citation type="submission" date="2024-09" db="EMBL/GenBank/DDBJ databases">
        <authorList>
            <person name="Sun Q."/>
            <person name="Mori K."/>
        </authorList>
    </citation>
    <scope>NUCLEOTIDE SEQUENCE [LARGE SCALE GENOMIC DNA]</scope>
    <source>
        <strain evidence="6 7">CCM 7706</strain>
    </source>
</reference>
<feature type="transmembrane region" description="Helical" evidence="4">
    <location>
        <begin position="52"/>
        <end position="69"/>
    </location>
</feature>
<protein>
    <submittedName>
        <fullName evidence="6">MFS transporter</fullName>
    </submittedName>
</protein>
<feature type="transmembrane region" description="Helical" evidence="4">
    <location>
        <begin position="81"/>
        <end position="97"/>
    </location>
</feature>
<name>A0ABV6CUD3_9SPHN</name>
<feature type="transmembrane region" description="Helical" evidence="4">
    <location>
        <begin position="103"/>
        <end position="126"/>
    </location>
</feature>
<dbReference type="PROSITE" id="PS50850">
    <property type="entry name" value="MFS"/>
    <property type="match status" value="1"/>
</dbReference>
<sequence>MASSYIGELRRNLRPLVAASLGSGTSLPLFAYTNSAFAPHLVRAFGWSRAQFALVGLTMLTTIFVLPFIGRFTDRLGVRKVALAGTLLIPLCFIGYATQNGSFAWFLAASTATLAVGSLTSTLVYTRLIAENFEKATGLALTIVNCVPALLAMALVPMTNWWIEAIGWRSAYVALGALALGAGLVAIWLIPRGTGAGEEAAPGANLPDLPATAELHRPARQDYRTILSSRVFWTIFVAMFLCLLQTPLHASQMNLMLVDNRISAQTAANIVTVYAAGTVVGRIACGLALDRFATPLVTSLSMVLPAFGFFVLGTDLDTVAVIGTAMFLVGLAVGAESDLISYLVARYFSLRIYNTTLGLVYTVSFLASAIGALAISRTLALTDSFSPYLYGVSACIAVGALLFLLLPWSPERPKVG</sequence>
<evidence type="ECO:0000313" key="6">
    <source>
        <dbReference type="EMBL" id="MFC0204333.1"/>
    </source>
</evidence>
<evidence type="ECO:0000256" key="2">
    <source>
        <dbReference type="ARBA" id="ARBA00022989"/>
    </source>
</evidence>
<keyword evidence="7" id="KW-1185">Reference proteome</keyword>
<feature type="transmembrane region" description="Helical" evidence="4">
    <location>
        <begin position="357"/>
        <end position="376"/>
    </location>
</feature>
<accession>A0ABV6CUD3</accession>